<dbReference type="Proteomes" id="UP000566819">
    <property type="component" value="Unassembled WGS sequence"/>
</dbReference>
<evidence type="ECO:0000313" key="1">
    <source>
        <dbReference type="EMBL" id="KAF4628936.1"/>
    </source>
</evidence>
<reference evidence="1 2" key="1">
    <citation type="submission" date="2020-03" db="EMBL/GenBank/DDBJ databases">
        <title>Draft Genome Sequence of Cudoniella acicularis.</title>
        <authorList>
            <person name="Buettner E."/>
            <person name="Kellner H."/>
        </authorList>
    </citation>
    <scope>NUCLEOTIDE SEQUENCE [LARGE SCALE GENOMIC DNA]</scope>
    <source>
        <strain evidence="1 2">DSM 108380</strain>
    </source>
</reference>
<accession>A0A8H4RGM7</accession>
<gene>
    <name evidence="1" type="ORF">G7Y89_g9212</name>
</gene>
<evidence type="ECO:0008006" key="3">
    <source>
        <dbReference type="Google" id="ProtNLM"/>
    </source>
</evidence>
<comment type="caution">
    <text evidence="1">The sequence shown here is derived from an EMBL/GenBank/DDBJ whole genome shotgun (WGS) entry which is preliminary data.</text>
</comment>
<organism evidence="1 2">
    <name type="scientific">Cudoniella acicularis</name>
    <dbReference type="NCBI Taxonomy" id="354080"/>
    <lineage>
        <taxon>Eukaryota</taxon>
        <taxon>Fungi</taxon>
        <taxon>Dikarya</taxon>
        <taxon>Ascomycota</taxon>
        <taxon>Pezizomycotina</taxon>
        <taxon>Leotiomycetes</taxon>
        <taxon>Helotiales</taxon>
        <taxon>Tricladiaceae</taxon>
        <taxon>Cudoniella</taxon>
    </lineage>
</organism>
<sequence>MFEFIRSKPKPKPETKLLTCAHGQIQANRNKFGANEPVSSYIFNTPECSECNLLLRIVEAHKPGWINRRNNDGLTCINIGSEIEDGPLIIHLLLGPSSSSWYHESWNEGTISVDSFEFLSAVTEDEICQGTSRIHYGNSRSLFKSLDIISDSSSKPAFDRANKWLKYCLDHNKKCKISNSAYLPRRLVSVGSENRNPFLFEPNESLQYVCLSYCWGSDSDGILKTTKENMKSLYDVIPLD</sequence>
<dbReference type="AlphaFoldDB" id="A0A8H4RGM7"/>
<dbReference type="OrthoDB" id="5125733at2759"/>
<dbReference type="EMBL" id="JAAMPI010000742">
    <property type="protein sequence ID" value="KAF4628936.1"/>
    <property type="molecule type" value="Genomic_DNA"/>
</dbReference>
<protein>
    <recommendedName>
        <fullName evidence="3">Heterokaryon incompatibility domain-containing protein</fullName>
    </recommendedName>
</protein>
<name>A0A8H4RGM7_9HELO</name>
<evidence type="ECO:0000313" key="2">
    <source>
        <dbReference type="Proteomes" id="UP000566819"/>
    </source>
</evidence>
<keyword evidence="2" id="KW-1185">Reference proteome</keyword>
<proteinExistence type="predicted"/>